<dbReference type="EMBL" id="QSAQ01000011">
    <property type="protein sequence ID" value="RGW68947.1"/>
    <property type="molecule type" value="Genomic_DNA"/>
</dbReference>
<sequence length="83" mass="9603">MVRSYIQKESFLGFFRKTTIIVNALFLQKCLEAAPAESICKGTKKLAKNKNKWDLFSFLLQISKIKRSSLAIHKFNFTIELAF</sequence>
<gene>
    <name evidence="1" type="ORF">DWV60_05880</name>
</gene>
<dbReference type="Proteomes" id="UP000286077">
    <property type="component" value="Unassembled WGS sequence"/>
</dbReference>
<organism evidence="1 2">
    <name type="scientific">Segatella copri</name>
    <dbReference type="NCBI Taxonomy" id="165179"/>
    <lineage>
        <taxon>Bacteria</taxon>
        <taxon>Pseudomonadati</taxon>
        <taxon>Bacteroidota</taxon>
        <taxon>Bacteroidia</taxon>
        <taxon>Bacteroidales</taxon>
        <taxon>Prevotellaceae</taxon>
        <taxon>Segatella</taxon>
    </lineage>
</organism>
<proteinExistence type="predicted"/>
<accession>A0AA92U680</accession>
<reference evidence="1 2" key="1">
    <citation type="submission" date="2018-08" db="EMBL/GenBank/DDBJ databases">
        <title>A genome reference for cultivated species of the human gut microbiota.</title>
        <authorList>
            <person name="Zou Y."/>
            <person name="Xue W."/>
            <person name="Luo G."/>
        </authorList>
    </citation>
    <scope>NUCLEOTIDE SEQUENCE [LARGE SCALE GENOMIC DNA]</scope>
    <source>
        <strain evidence="1 2">AF11-14</strain>
    </source>
</reference>
<evidence type="ECO:0000313" key="2">
    <source>
        <dbReference type="Proteomes" id="UP000286077"/>
    </source>
</evidence>
<protein>
    <submittedName>
        <fullName evidence="1">Uncharacterized protein</fullName>
    </submittedName>
</protein>
<dbReference type="AlphaFoldDB" id="A0AA92U680"/>
<evidence type="ECO:0000313" key="1">
    <source>
        <dbReference type="EMBL" id="RGW68947.1"/>
    </source>
</evidence>
<name>A0AA92U680_9BACT</name>
<comment type="caution">
    <text evidence="1">The sequence shown here is derived from an EMBL/GenBank/DDBJ whole genome shotgun (WGS) entry which is preliminary data.</text>
</comment>